<dbReference type="Gene3D" id="3.30.700.10">
    <property type="entry name" value="Glycoprotein, Type 4 Pilin"/>
    <property type="match status" value="1"/>
</dbReference>
<dbReference type="SUPFAM" id="SSF54523">
    <property type="entry name" value="Pili subunits"/>
    <property type="match status" value="1"/>
</dbReference>
<keyword evidence="4" id="KW-1185">Reference proteome</keyword>
<dbReference type="Pfam" id="PF16732">
    <property type="entry name" value="ComP_DUS"/>
    <property type="match status" value="1"/>
</dbReference>
<accession>A0A4Y5Z7X0</accession>
<dbReference type="KEGG" id="lpy:FIV34_15040"/>
<dbReference type="InterPro" id="IPR031982">
    <property type="entry name" value="PilE-like"/>
</dbReference>
<organism evidence="3 4">
    <name type="scientific">Luteibacter pinisoli</name>
    <dbReference type="NCBI Taxonomy" id="2589080"/>
    <lineage>
        <taxon>Bacteria</taxon>
        <taxon>Pseudomonadati</taxon>
        <taxon>Pseudomonadota</taxon>
        <taxon>Gammaproteobacteria</taxon>
        <taxon>Lysobacterales</taxon>
        <taxon>Rhodanobacteraceae</taxon>
        <taxon>Luteibacter</taxon>
    </lineage>
</organism>
<evidence type="ECO:0000313" key="4">
    <source>
        <dbReference type="Proteomes" id="UP000316093"/>
    </source>
</evidence>
<dbReference type="Proteomes" id="UP000316093">
    <property type="component" value="Chromosome"/>
</dbReference>
<feature type="transmembrane region" description="Helical" evidence="2">
    <location>
        <begin position="12"/>
        <end position="34"/>
    </location>
</feature>
<proteinExistence type="predicted"/>
<dbReference type="PANTHER" id="PTHR30093:SF47">
    <property type="entry name" value="TYPE IV PILUS NON-CORE MINOR PILIN PILE"/>
    <property type="match status" value="1"/>
</dbReference>
<gene>
    <name evidence="3" type="ORF">FIV34_15040</name>
</gene>
<evidence type="ECO:0000256" key="2">
    <source>
        <dbReference type="SAM" id="Phobius"/>
    </source>
</evidence>
<evidence type="ECO:0000313" key="3">
    <source>
        <dbReference type="EMBL" id="QDE40425.1"/>
    </source>
</evidence>
<keyword evidence="2" id="KW-1133">Transmembrane helix</keyword>
<dbReference type="EMBL" id="CP041046">
    <property type="protein sequence ID" value="QDE40425.1"/>
    <property type="molecule type" value="Genomic_DNA"/>
</dbReference>
<reference evidence="3 4" key="1">
    <citation type="submission" date="2019-06" db="EMBL/GenBank/DDBJ databases">
        <title>A complete genome sequence for Luteibacter pinisoli MAH-14.</title>
        <authorList>
            <person name="Baltrus D.A."/>
        </authorList>
    </citation>
    <scope>NUCLEOTIDE SEQUENCE [LARGE SCALE GENOMIC DNA]</scope>
    <source>
        <strain evidence="3 4">MAH-14</strain>
    </source>
</reference>
<dbReference type="NCBIfam" id="TIGR02532">
    <property type="entry name" value="IV_pilin_GFxxxE"/>
    <property type="match status" value="1"/>
</dbReference>
<keyword evidence="2" id="KW-0812">Transmembrane</keyword>
<evidence type="ECO:0000256" key="1">
    <source>
        <dbReference type="SAM" id="MobiDB-lite"/>
    </source>
</evidence>
<feature type="region of interest" description="Disordered" evidence="1">
    <location>
        <begin position="121"/>
        <end position="140"/>
    </location>
</feature>
<feature type="compositionally biased region" description="Polar residues" evidence="1">
    <location>
        <begin position="121"/>
        <end position="133"/>
    </location>
</feature>
<dbReference type="Pfam" id="PF07963">
    <property type="entry name" value="N_methyl"/>
    <property type="match status" value="1"/>
</dbReference>
<dbReference type="OrthoDB" id="5296638at2"/>
<protein>
    <submittedName>
        <fullName evidence="3">Prepilin-type N-terminal cleavage/methylation domain-containing protein</fullName>
    </submittedName>
</protein>
<dbReference type="AlphaFoldDB" id="A0A4Y5Z7X0"/>
<dbReference type="InterPro" id="IPR045584">
    <property type="entry name" value="Pilin-like"/>
</dbReference>
<dbReference type="RefSeq" id="WP_139984132.1">
    <property type="nucleotide sequence ID" value="NZ_CP041046.1"/>
</dbReference>
<dbReference type="InterPro" id="IPR012902">
    <property type="entry name" value="N_methyl_site"/>
</dbReference>
<keyword evidence="2" id="KW-0472">Membrane</keyword>
<sequence length="140" mass="14842">MHAKMKRSSGFTLIELMVVAAIIAILMAIAIPSYRRYVVRANRTDAQRALMDLSARQERAFYSNSKYVDLATLGANSSVAGANYTMSVVASSSSSAYTLTAAAIGTQKTSDKQCQTLTVTNTGAQGSTGTTANDPACWSK</sequence>
<dbReference type="PANTHER" id="PTHR30093">
    <property type="entry name" value="GENERAL SECRETION PATHWAY PROTEIN G"/>
    <property type="match status" value="1"/>
</dbReference>
<dbReference type="PROSITE" id="PS00409">
    <property type="entry name" value="PROKAR_NTER_METHYL"/>
    <property type="match status" value="1"/>
</dbReference>
<name>A0A4Y5Z7X0_9GAMM</name>
<dbReference type="GO" id="GO:0043683">
    <property type="term" value="P:type IV pilus assembly"/>
    <property type="evidence" value="ECO:0007669"/>
    <property type="project" value="InterPro"/>
</dbReference>